<keyword evidence="8" id="KW-1185">Reference proteome</keyword>
<reference evidence="7 8" key="1">
    <citation type="submission" date="2019-07" db="EMBL/GenBank/DDBJ databases">
        <title>Ln-dependent methylotrophs.</title>
        <authorList>
            <person name="Tani A."/>
        </authorList>
    </citation>
    <scope>NUCLEOTIDE SEQUENCE [LARGE SCALE GENOMIC DNA]</scope>
    <source>
        <strain evidence="7 8">SM12</strain>
    </source>
</reference>
<dbReference type="InterPro" id="IPR017871">
    <property type="entry name" value="ABC_transporter-like_CS"/>
</dbReference>
<evidence type="ECO:0000256" key="4">
    <source>
        <dbReference type="ARBA" id="ARBA00022741"/>
    </source>
</evidence>
<protein>
    <submittedName>
        <fullName evidence="7">ABC transporter ATP-binding protein</fullName>
    </submittedName>
</protein>
<name>A0A549SMH4_9HYPH</name>
<proteinExistence type="inferred from homology"/>
<evidence type="ECO:0000313" key="8">
    <source>
        <dbReference type="Proteomes" id="UP000316801"/>
    </source>
</evidence>
<dbReference type="RefSeq" id="WP_143127954.1">
    <property type="nucleotide sequence ID" value="NZ_VJMG01000107.1"/>
</dbReference>
<dbReference type="PANTHER" id="PTHR43776:SF7">
    <property type="entry name" value="D,D-DIPEPTIDE TRANSPORT ATP-BINDING PROTEIN DDPF-RELATED"/>
    <property type="match status" value="1"/>
</dbReference>
<dbReference type="InterPro" id="IPR050319">
    <property type="entry name" value="ABC_transp_ATP-bind"/>
</dbReference>
<organism evidence="7 8">
    <name type="scientific">Rhizobium straminoryzae</name>
    <dbReference type="NCBI Taxonomy" id="1387186"/>
    <lineage>
        <taxon>Bacteria</taxon>
        <taxon>Pseudomonadati</taxon>
        <taxon>Pseudomonadota</taxon>
        <taxon>Alphaproteobacteria</taxon>
        <taxon>Hyphomicrobiales</taxon>
        <taxon>Rhizobiaceae</taxon>
        <taxon>Rhizobium/Agrobacterium group</taxon>
        <taxon>Rhizobium</taxon>
    </lineage>
</organism>
<dbReference type="Pfam" id="PF00005">
    <property type="entry name" value="ABC_tran"/>
    <property type="match status" value="1"/>
</dbReference>
<evidence type="ECO:0000313" key="7">
    <source>
        <dbReference type="EMBL" id="TRL30794.1"/>
    </source>
</evidence>
<evidence type="ECO:0000256" key="3">
    <source>
        <dbReference type="ARBA" id="ARBA00022448"/>
    </source>
</evidence>
<dbReference type="InterPro" id="IPR013563">
    <property type="entry name" value="Oligopep_ABC_C"/>
</dbReference>
<dbReference type="Proteomes" id="UP000316801">
    <property type="component" value="Unassembled WGS sequence"/>
</dbReference>
<keyword evidence="3" id="KW-0813">Transport</keyword>
<dbReference type="PANTHER" id="PTHR43776">
    <property type="entry name" value="TRANSPORT ATP-BINDING PROTEIN"/>
    <property type="match status" value="1"/>
</dbReference>
<evidence type="ECO:0000256" key="5">
    <source>
        <dbReference type="ARBA" id="ARBA00022840"/>
    </source>
</evidence>
<dbReference type="EMBL" id="VJMG01000107">
    <property type="protein sequence ID" value="TRL30794.1"/>
    <property type="molecule type" value="Genomic_DNA"/>
</dbReference>
<keyword evidence="4" id="KW-0547">Nucleotide-binding</keyword>
<dbReference type="AlphaFoldDB" id="A0A549SMH4"/>
<dbReference type="CDD" id="cd03257">
    <property type="entry name" value="ABC_NikE_OppD_transporters"/>
    <property type="match status" value="1"/>
</dbReference>
<accession>A0A549SMH4</accession>
<dbReference type="InterPro" id="IPR027417">
    <property type="entry name" value="P-loop_NTPase"/>
</dbReference>
<dbReference type="GO" id="GO:0016887">
    <property type="term" value="F:ATP hydrolysis activity"/>
    <property type="evidence" value="ECO:0007669"/>
    <property type="project" value="InterPro"/>
</dbReference>
<dbReference type="InterPro" id="IPR003439">
    <property type="entry name" value="ABC_transporter-like_ATP-bd"/>
</dbReference>
<gene>
    <name evidence="7" type="ORF">FNA46_24990</name>
</gene>
<dbReference type="InterPro" id="IPR003593">
    <property type="entry name" value="AAA+_ATPase"/>
</dbReference>
<evidence type="ECO:0000256" key="1">
    <source>
        <dbReference type="ARBA" id="ARBA00004417"/>
    </source>
</evidence>
<dbReference type="GO" id="GO:0005886">
    <property type="term" value="C:plasma membrane"/>
    <property type="evidence" value="ECO:0007669"/>
    <property type="project" value="UniProtKB-SubCell"/>
</dbReference>
<dbReference type="SUPFAM" id="SSF52540">
    <property type="entry name" value="P-loop containing nucleoside triphosphate hydrolases"/>
    <property type="match status" value="1"/>
</dbReference>
<feature type="domain" description="ABC transporter" evidence="6">
    <location>
        <begin position="4"/>
        <end position="240"/>
    </location>
</feature>
<comment type="subcellular location">
    <subcellularLocation>
        <location evidence="1">Cell inner membrane</location>
        <topology evidence="1">Peripheral membrane protein</topology>
    </subcellularLocation>
</comment>
<dbReference type="GO" id="GO:0055085">
    <property type="term" value="P:transmembrane transport"/>
    <property type="evidence" value="ECO:0007669"/>
    <property type="project" value="UniProtKB-ARBA"/>
</dbReference>
<comment type="similarity">
    <text evidence="2">Belongs to the ABC transporter superfamily.</text>
</comment>
<dbReference type="Gene3D" id="3.40.50.300">
    <property type="entry name" value="P-loop containing nucleotide triphosphate hydrolases"/>
    <property type="match status" value="1"/>
</dbReference>
<evidence type="ECO:0000259" key="6">
    <source>
        <dbReference type="PROSITE" id="PS50893"/>
    </source>
</evidence>
<keyword evidence="5 7" id="KW-0067">ATP-binding</keyword>
<sequence length="250" mass="27096">MSFITVENVSFAYRSGRTILDSLNLTIEKGRNLGIVGESGSGKTTLLRLLLGLAQPSAGRILLDGQILDTRNRAFMGGFRKRVQAVFQDPYSSLDPRQSVFNIVAEPLRALKVQTDIESAVSEALAAVGLPADAARRYPHEFSGGQRQRIAIARAIVARPDLVLADEIVSALDLSTRILIVDLLKTLSTSATFAVVSHDIALVALLCPDIIILEKGRIVESGPTERVLKDPAHPYTRRLLASTPRLPPPV</sequence>
<dbReference type="PROSITE" id="PS50893">
    <property type="entry name" value="ABC_TRANSPORTER_2"/>
    <property type="match status" value="1"/>
</dbReference>
<comment type="caution">
    <text evidence="7">The sequence shown here is derived from an EMBL/GenBank/DDBJ whole genome shotgun (WGS) entry which is preliminary data.</text>
</comment>
<dbReference type="Pfam" id="PF08352">
    <property type="entry name" value="oligo_HPY"/>
    <property type="match status" value="1"/>
</dbReference>
<dbReference type="SMART" id="SM00382">
    <property type="entry name" value="AAA"/>
    <property type="match status" value="1"/>
</dbReference>
<evidence type="ECO:0000256" key="2">
    <source>
        <dbReference type="ARBA" id="ARBA00005417"/>
    </source>
</evidence>
<dbReference type="GO" id="GO:0005524">
    <property type="term" value="F:ATP binding"/>
    <property type="evidence" value="ECO:0007669"/>
    <property type="project" value="UniProtKB-KW"/>
</dbReference>
<dbReference type="GO" id="GO:0015833">
    <property type="term" value="P:peptide transport"/>
    <property type="evidence" value="ECO:0007669"/>
    <property type="project" value="InterPro"/>
</dbReference>
<dbReference type="PROSITE" id="PS00211">
    <property type="entry name" value="ABC_TRANSPORTER_1"/>
    <property type="match status" value="1"/>
</dbReference>